<evidence type="ECO:0000256" key="1">
    <source>
        <dbReference type="ARBA" id="ARBA00000822"/>
    </source>
</evidence>
<dbReference type="EC" id="3.2.1.14" evidence="2"/>
<dbReference type="InterPro" id="IPR001223">
    <property type="entry name" value="Glyco_hydro18_cat"/>
</dbReference>
<dbReference type="PROSITE" id="PS51910">
    <property type="entry name" value="GH18_2"/>
    <property type="match status" value="1"/>
</dbReference>
<accession>A0A5C5WDR9</accession>
<dbReference type="PANTHER" id="PTHR11177:SF317">
    <property type="entry name" value="CHITINASE 12-RELATED"/>
    <property type="match status" value="1"/>
</dbReference>
<evidence type="ECO:0000313" key="4">
    <source>
        <dbReference type="EMBL" id="TWT48175.1"/>
    </source>
</evidence>
<dbReference type="InterPro" id="IPR017853">
    <property type="entry name" value="GH"/>
</dbReference>
<dbReference type="PANTHER" id="PTHR11177">
    <property type="entry name" value="CHITINASE"/>
    <property type="match status" value="1"/>
</dbReference>
<keyword evidence="4" id="KW-0378">Hydrolase</keyword>
<dbReference type="OrthoDB" id="9812811at2"/>
<comment type="catalytic activity">
    <reaction evidence="1">
        <text>Random endo-hydrolysis of N-acetyl-beta-D-glucosaminide (1-&gt;4)-beta-linkages in chitin and chitodextrins.</text>
        <dbReference type="EC" id="3.2.1.14"/>
    </reaction>
</comment>
<keyword evidence="5" id="KW-1185">Reference proteome</keyword>
<dbReference type="GO" id="GO:0006032">
    <property type="term" value="P:chitin catabolic process"/>
    <property type="evidence" value="ECO:0007669"/>
    <property type="project" value="TreeGrafter"/>
</dbReference>
<evidence type="ECO:0000259" key="3">
    <source>
        <dbReference type="PROSITE" id="PS51910"/>
    </source>
</evidence>
<dbReference type="InterPro" id="IPR050314">
    <property type="entry name" value="Glycosyl_Hydrlase_18"/>
</dbReference>
<dbReference type="GO" id="GO:0005576">
    <property type="term" value="C:extracellular region"/>
    <property type="evidence" value="ECO:0007669"/>
    <property type="project" value="TreeGrafter"/>
</dbReference>
<name>A0A5C5WDR9_9BACT</name>
<dbReference type="SMART" id="SM00636">
    <property type="entry name" value="Glyco_18"/>
    <property type="match status" value="1"/>
</dbReference>
<sequence length="295" mass="32087">MLTLALTTGVSHADDSKFVVAGYLPSYRLDDWQPTNDRITDIIYFGPSVTEDGSLDVSGYSDAARQRLAEIREKTNARILVTVGGWGKSKGFATMASNDDNRAAFVETLMTFLRDEGFDGVDYDWEHPANAKELHGYTQLVVDTKAALPYGKLVTLAMAPWNQLEPALFSAIDRIHLMSYDHGFPQATLDKSVADVDMVRGMGCPASKIVLGIPFYGRNKDRAAKTYAQLARSQSAGPSVNIIDGFAANGPELVTAKVRLAKTEKLAGVMIWEVGQDTQGESSLMNAISKAIAEK</sequence>
<dbReference type="InterPro" id="IPR011583">
    <property type="entry name" value="Chitinase_II/V-like_cat"/>
</dbReference>
<dbReference type="SUPFAM" id="SSF51445">
    <property type="entry name" value="(Trans)glycosidases"/>
    <property type="match status" value="1"/>
</dbReference>
<dbReference type="GO" id="GO:0008843">
    <property type="term" value="F:endochitinase activity"/>
    <property type="evidence" value="ECO:0007669"/>
    <property type="project" value="UniProtKB-EC"/>
</dbReference>
<evidence type="ECO:0000313" key="5">
    <source>
        <dbReference type="Proteomes" id="UP000316598"/>
    </source>
</evidence>
<keyword evidence="4" id="KW-0326">Glycosidase</keyword>
<dbReference type="GO" id="GO:0008061">
    <property type="term" value="F:chitin binding"/>
    <property type="evidence" value="ECO:0007669"/>
    <property type="project" value="InterPro"/>
</dbReference>
<feature type="domain" description="GH18" evidence="3">
    <location>
        <begin position="18"/>
        <end position="295"/>
    </location>
</feature>
<dbReference type="Gene3D" id="3.20.20.80">
    <property type="entry name" value="Glycosidases"/>
    <property type="match status" value="2"/>
</dbReference>
<dbReference type="AlphaFoldDB" id="A0A5C5WDR9"/>
<organism evidence="4 5">
    <name type="scientific">Rubripirellula amarantea</name>
    <dbReference type="NCBI Taxonomy" id="2527999"/>
    <lineage>
        <taxon>Bacteria</taxon>
        <taxon>Pseudomonadati</taxon>
        <taxon>Planctomycetota</taxon>
        <taxon>Planctomycetia</taxon>
        <taxon>Pirellulales</taxon>
        <taxon>Pirellulaceae</taxon>
        <taxon>Rubripirellula</taxon>
    </lineage>
</organism>
<proteinExistence type="predicted"/>
<dbReference type="GO" id="GO:0005975">
    <property type="term" value="P:carbohydrate metabolic process"/>
    <property type="evidence" value="ECO:0007669"/>
    <property type="project" value="InterPro"/>
</dbReference>
<dbReference type="Pfam" id="PF00704">
    <property type="entry name" value="Glyco_hydro_18"/>
    <property type="match status" value="1"/>
</dbReference>
<evidence type="ECO:0000256" key="2">
    <source>
        <dbReference type="ARBA" id="ARBA00012729"/>
    </source>
</evidence>
<dbReference type="Proteomes" id="UP000316598">
    <property type="component" value="Unassembled WGS sequence"/>
</dbReference>
<gene>
    <name evidence="4" type="primary">chiA1</name>
    <name evidence="4" type="ORF">Pla22_51760</name>
</gene>
<reference evidence="4 5" key="1">
    <citation type="submission" date="2019-02" db="EMBL/GenBank/DDBJ databases">
        <title>Deep-cultivation of Planctomycetes and their phenomic and genomic characterization uncovers novel biology.</title>
        <authorList>
            <person name="Wiegand S."/>
            <person name="Jogler M."/>
            <person name="Boedeker C."/>
            <person name="Pinto D."/>
            <person name="Vollmers J."/>
            <person name="Rivas-Marin E."/>
            <person name="Kohn T."/>
            <person name="Peeters S.H."/>
            <person name="Heuer A."/>
            <person name="Rast P."/>
            <person name="Oberbeckmann S."/>
            <person name="Bunk B."/>
            <person name="Jeske O."/>
            <person name="Meyerdierks A."/>
            <person name="Storesund J.E."/>
            <person name="Kallscheuer N."/>
            <person name="Luecker S."/>
            <person name="Lage O.M."/>
            <person name="Pohl T."/>
            <person name="Merkel B.J."/>
            <person name="Hornburger P."/>
            <person name="Mueller R.-W."/>
            <person name="Bruemmer F."/>
            <person name="Labrenz M."/>
            <person name="Spormann A.M."/>
            <person name="Op Den Camp H."/>
            <person name="Overmann J."/>
            <person name="Amann R."/>
            <person name="Jetten M.S.M."/>
            <person name="Mascher T."/>
            <person name="Medema M.H."/>
            <person name="Devos D.P."/>
            <person name="Kaster A.-K."/>
            <person name="Ovreas L."/>
            <person name="Rohde M."/>
            <person name="Galperin M.Y."/>
            <person name="Jogler C."/>
        </authorList>
    </citation>
    <scope>NUCLEOTIDE SEQUENCE [LARGE SCALE GENOMIC DNA]</scope>
    <source>
        <strain evidence="4 5">Pla22</strain>
    </source>
</reference>
<dbReference type="EMBL" id="SJPI01000004">
    <property type="protein sequence ID" value="TWT48175.1"/>
    <property type="molecule type" value="Genomic_DNA"/>
</dbReference>
<comment type="caution">
    <text evidence="4">The sequence shown here is derived from an EMBL/GenBank/DDBJ whole genome shotgun (WGS) entry which is preliminary data.</text>
</comment>
<protein>
    <recommendedName>
        <fullName evidence="2">chitinase</fullName>
        <ecNumber evidence="2">3.2.1.14</ecNumber>
    </recommendedName>
</protein>
<dbReference type="RefSeq" id="WP_146517574.1">
    <property type="nucleotide sequence ID" value="NZ_SJPI01000004.1"/>
</dbReference>